<dbReference type="InterPro" id="IPR042080">
    <property type="entry name" value="RNA_2'-PTrans_N"/>
</dbReference>
<evidence type="ECO:0000313" key="6">
    <source>
        <dbReference type="EMBL" id="HFW32992.1"/>
    </source>
</evidence>
<dbReference type="GO" id="GO:0000215">
    <property type="term" value="F:tRNA 2'-phosphotransferase activity"/>
    <property type="evidence" value="ECO:0007669"/>
    <property type="project" value="TreeGrafter"/>
</dbReference>
<dbReference type="GO" id="GO:0006388">
    <property type="term" value="P:tRNA splicing, via endonucleolytic cleavage and ligation"/>
    <property type="evidence" value="ECO:0007669"/>
    <property type="project" value="UniProtKB-UniRule"/>
</dbReference>
<keyword evidence="3 5" id="KW-0520">NAD</keyword>
<dbReference type="PANTHER" id="PTHR12684">
    <property type="entry name" value="PUTATIVE PHOSPHOTRANSFERASE"/>
    <property type="match status" value="1"/>
</dbReference>
<dbReference type="EC" id="2.7.1.-" evidence="5"/>
<comment type="similarity">
    <text evidence="1 5">Belongs to the KptA/TPT1 family.</text>
</comment>
<dbReference type="Pfam" id="PF01885">
    <property type="entry name" value="PTS_2-RNA"/>
    <property type="match status" value="1"/>
</dbReference>
<evidence type="ECO:0000256" key="5">
    <source>
        <dbReference type="HAMAP-Rule" id="MF_00299"/>
    </source>
</evidence>
<reference evidence="6" key="1">
    <citation type="journal article" date="2020" name="mSystems">
        <title>Genome- and Community-Level Interaction Insights into Carbon Utilization and Element Cycling Functions of Hydrothermarchaeota in Hydrothermal Sediment.</title>
        <authorList>
            <person name="Zhou Z."/>
            <person name="Liu Y."/>
            <person name="Xu W."/>
            <person name="Pan J."/>
            <person name="Luo Z.H."/>
            <person name="Li M."/>
        </authorList>
    </citation>
    <scope>NUCLEOTIDE SEQUENCE [LARGE SCALE GENOMIC DNA]</scope>
    <source>
        <strain evidence="6">SpSt-87</strain>
    </source>
</reference>
<dbReference type="InterPro" id="IPR022928">
    <property type="entry name" value="RNA_2'-PTrans_KptA"/>
</dbReference>
<sequence length="216" mass="25210">MEEIRFCPYHGFYRGERCKCGAEGELILPKEKVEKLGKFISGILRHFPDKFGLNMDENGWVNLESLARVVRKKYRWANVWLIKALVYSDEKQRYELKDDMIRARYGHSIDVKLNDLPQAEEDVLYYGTSEEEAHRMLEIGIKPVNQRYVHLSTTIEKSREVASIRTDTPIVLEIDARKAREDGIRIVKANDQIALAEEIPAKYIKRQIIFNNYSSS</sequence>
<dbReference type="AlphaFoldDB" id="A0A7C3MAA5"/>
<gene>
    <name evidence="5" type="primary">kptA</name>
    <name evidence="6" type="ORF">ENW66_08630</name>
</gene>
<dbReference type="InterPro" id="IPR042081">
    <property type="entry name" value="RNA_2'-PTrans_C"/>
</dbReference>
<evidence type="ECO:0000256" key="4">
    <source>
        <dbReference type="ARBA" id="ARBA00025212"/>
    </source>
</evidence>
<dbReference type="Gene3D" id="3.20.170.30">
    <property type="match status" value="1"/>
</dbReference>
<dbReference type="GO" id="GO:0003950">
    <property type="term" value="F:NAD+ poly-ADP-ribosyltransferase activity"/>
    <property type="evidence" value="ECO:0007669"/>
    <property type="project" value="InterPro"/>
</dbReference>
<comment type="caution">
    <text evidence="6">The sequence shown here is derived from an EMBL/GenBank/DDBJ whole genome shotgun (WGS) entry which is preliminary data.</text>
</comment>
<dbReference type="InterPro" id="IPR002745">
    <property type="entry name" value="Ptrans_KptA/Tpt1"/>
</dbReference>
<proteinExistence type="inferred from homology"/>
<evidence type="ECO:0000256" key="3">
    <source>
        <dbReference type="ARBA" id="ARBA00023027"/>
    </source>
</evidence>
<evidence type="ECO:0000256" key="1">
    <source>
        <dbReference type="ARBA" id="ARBA00009836"/>
    </source>
</evidence>
<keyword evidence="2 5" id="KW-0808">Transferase</keyword>
<accession>A0A7C3MAA5</accession>
<dbReference type="Gene3D" id="1.10.10.970">
    <property type="entry name" value="RNA 2'-phosphotransferase, Tpt1/KptA family, N-terminal domain"/>
    <property type="match status" value="1"/>
</dbReference>
<comment type="function">
    <text evidence="4 5">Removes the 2'-phosphate from RNA via an intermediate in which the phosphate is ADP-ribosylated by NAD followed by a presumed transesterification to release the RNA and generate ADP-ribose 1''-2''-cyclic phosphate (APPR&gt;P). May function as an ADP-ribosylase.</text>
</comment>
<dbReference type="NCBIfam" id="NF002015">
    <property type="entry name" value="PRK00819.1-5"/>
    <property type="match status" value="1"/>
</dbReference>
<evidence type="ECO:0000256" key="2">
    <source>
        <dbReference type="ARBA" id="ARBA00022679"/>
    </source>
</evidence>
<name>A0A7C3MAA5_ARCFL</name>
<dbReference type="PANTHER" id="PTHR12684:SF2">
    <property type="entry name" value="TRNA 2'-PHOSPHOTRANSFERASE 1"/>
    <property type="match status" value="1"/>
</dbReference>
<organism evidence="6">
    <name type="scientific">Archaeoglobus fulgidus</name>
    <dbReference type="NCBI Taxonomy" id="2234"/>
    <lineage>
        <taxon>Archaea</taxon>
        <taxon>Methanobacteriati</taxon>
        <taxon>Methanobacteriota</taxon>
        <taxon>Archaeoglobi</taxon>
        <taxon>Archaeoglobales</taxon>
        <taxon>Archaeoglobaceae</taxon>
        <taxon>Archaeoglobus</taxon>
    </lineage>
</organism>
<dbReference type="HAMAP" id="MF_00299">
    <property type="entry name" value="KptA"/>
    <property type="match status" value="1"/>
</dbReference>
<dbReference type="EMBL" id="DTLB01000051">
    <property type="protein sequence ID" value="HFW32992.1"/>
    <property type="molecule type" value="Genomic_DNA"/>
</dbReference>
<protein>
    <recommendedName>
        <fullName evidence="5">Probable RNA 2'-phosphotransferase</fullName>
        <ecNumber evidence="5">2.7.1.-</ecNumber>
    </recommendedName>
</protein>
<dbReference type="SUPFAM" id="SSF56399">
    <property type="entry name" value="ADP-ribosylation"/>
    <property type="match status" value="1"/>
</dbReference>